<dbReference type="SUPFAM" id="SSF52540">
    <property type="entry name" value="P-loop containing nucleoside triphosphate hydrolases"/>
    <property type="match status" value="1"/>
</dbReference>
<dbReference type="Pfam" id="PF24883">
    <property type="entry name" value="NPHP3_N"/>
    <property type="match status" value="1"/>
</dbReference>
<dbReference type="OrthoDB" id="1658288at2759"/>
<keyword evidence="1" id="KW-0677">Repeat</keyword>
<organism evidence="5 6">
    <name type="scientific">Fusarium albosuccineum</name>
    <dbReference type="NCBI Taxonomy" id="1237068"/>
    <lineage>
        <taxon>Eukaryota</taxon>
        <taxon>Fungi</taxon>
        <taxon>Dikarya</taxon>
        <taxon>Ascomycota</taxon>
        <taxon>Pezizomycotina</taxon>
        <taxon>Sordariomycetes</taxon>
        <taxon>Hypocreomycetidae</taxon>
        <taxon>Hypocreales</taxon>
        <taxon>Nectriaceae</taxon>
        <taxon>Fusarium</taxon>
        <taxon>Fusarium decemcellulare species complex</taxon>
    </lineage>
</organism>
<evidence type="ECO:0000259" key="4">
    <source>
        <dbReference type="Pfam" id="PF25053"/>
    </source>
</evidence>
<name>A0A8H4P9I6_9HYPO</name>
<evidence type="ECO:0000256" key="1">
    <source>
        <dbReference type="ARBA" id="ARBA00022737"/>
    </source>
</evidence>
<proteinExistence type="predicted"/>
<dbReference type="Proteomes" id="UP000554235">
    <property type="component" value="Unassembled WGS sequence"/>
</dbReference>
<evidence type="ECO:0000313" key="5">
    <source>
        <dbReference type="EMBL" id="KAF4461191.1"/>
    </source>
</evidence>
<dbReference type="InterPro" id="IPR027417">
    <property type="entry name" value="P-loop_NTPase"/>
</dbReference>
<evidence type="ECO:0000313" key="6">
    <source>
        <dbReference type="Proteomes" id="UP000554235"/>
    </source>
</evidence>
<dbReference type="AlphaFoldDB" id="A0A8H4P9I6"/>
<dbReference type="EMBL" id="JAADYS010001767">
    <property type="protein sequence ID" value="KAF4461191.1"/>
    <property type="molecule type" value="Genomic_DNA"/>
</dbReference>
<keyword evidence="6" id="KW-1185">Reference proteome</keyword>
<feature type="domain" description="DUF7791" evidence="4">
    <location>
        <begin position="641"/>
        <end position="721"/>
    </location>
</feature>
<feature type="domain" description="Nephrocystin 3-like N-terminal" evidence="3">
    <location>
        <begin position="295"/>
        <end position="467"/>
    </location>
</feature>
<dbReference type="Gene3D" id="3.40.50.300">
    <property type="entry name" value="P-loop containing nucleotide triphosphate hydrolases"/>
    <property type="match status" value="1"/>
</dbReference>
<gene>
    <name evidence="5" type="ORF">FALBO_12017</name>
</gene>
<comment type="caution">
    <text evidence="5">The sequence shown here is derived from an EMBL/GenBank/DDBJ whole genome shotgun (WGS) entry which is preliminary data.</text>
</comment>
<dbReference type="InterPro" id="IPR056693">
    <property type="entry name" value="DUF7791"/>
</dbReference>
<dbReference type="PANTHER" id="PTHR10039:SF5">
    <property type="entry name" value="NACHT DOMAIN-CONTAINING PROTEIN"/>
    <property type="match status" value="1"/>
</dbReference>
<reference evidence="5 6" key="1">
    <citation type="submission" date="2020-01" db="EMBL/GenBank/DDBJ databases">
        <title>Identification and distribution of gene clusters putatively required for synthesis of sphingolipid metabolism inhibitors in phylogenetically diverse species of the filamentous fungus Fusarium.</title>
        <authorList>
            <person name="Kim H.-S."/>
            <person name="Busman M."/>
            <person name="Brown D.W."/>
            <person name="Divon H."/>
            <person name="Uhlig S."/>
            <person name="Proctor R.H."/>
        </authorList>
    </citation>
    <scope>NUCLEOTIDE SEQUENCE [LARGE SCALE GENOMIC DNA]</scope>
    <source>
        <strain evidence="5 6">NRRL 20459</strain>
    </source>
</reference>
<evidence type="ECO:0000256" key="2">
    <source>
        <dbReference type="SAM" id="MobiDB-lite"/>
    </source>
</evidence>
<dbReference type="PANTHER" id="PTHR10039">
    <property type="entry name" value="AMELOGENIN"/>
    <property type="match status" value="1"/>
</dbReference>
<protein>
    <submittedName>
        <fullName evidence="5">Vegetative incompatibility HET-E-1</fullName>
    </submittedName>
</protein>
<dbReference type="Pfam" id="PF25053">
    <property type="entry name" value="DUF7791"/>
    <property type="match status" value="1"/>
</dbReference>
<evidence type="ECO:0000259" key="3">
    <source>
        <dbReference type="Pfam" id="PF24883"/>
    </source>
</evidence>
<dbReference type="InterPro" id="IPR056884">
    <property type="entry name" value="NPHP3-like_N"/>
</dbReference>
<sequence length="826" mass="93800">MEPLSALSLAGNIIQFIEFSAKLVKKANEIKNSASGVTEEVEDATKISQSLHKLCQELQSHVQHIKGKGVLSKTGSLGVSWRTLTENGKLASMEQRLDRYRSEILSCILFMMSHEQSATHSLVETLVNRQDIHARSMQEELGKTRDYIVNAIKIELEGLESRAGSTRPQSLGDTDGSAPTTNPVVAEPAVHQLPSSSNEHFDVHLNMLSGMRTAIEKVAESATAIWIVKWLWFPELESRASSVTRAHKNTYAWLLHDEQSDESEECEGYHETWQQERARRNAQERARMKQEKRNAMLGWLESGKGVFYISGKAGSGKSTLMKCLAQDPVTHERLNDWAAKEGKDLILAEFFFWRPGVPLQREVEGLYRGILWEILKKSPGLTQKIFPNLWEDLSLIFEYRGEGRAPQLAELEVAFDILIRDSDVLSRHRVCLFIDDLDEYTGDYWRLSKLLSKWCGSDDIKICASGRPHNEFLRVFAASDEATWFTLHDLTRLDTLRFVRDELNRDERYMEAWQTNPQYEELIAAVVARADGVFLWVRLVLNDLLVAIGNSCSLIQLFRRLEAAPQDLSALFQQMLNRVDKAERTRLARTFLLLQMAKEFGLAKSVYAQAVLDDMEDGPGLEQQLLDGSLGPFLSPSEGTAKCFRMGRRLIGRGQGLLEIVENPDQEVPFRHNVQFVHRTLADYLQEPEVAAEIQSLAGEFNAKRSLALVILAMVKFWPRGKSNDPNSYAKETCYPIMGLISLSTSTYCLIAEFESLKRMLLKVERGEHEKDSVRFFRHCFNSKKAICSVVPEVSWTDFDYAVLCLVLAEDCSSQRNVLLATHRRE</sequence>
<feature type="region of interest" description="Disordered" evidence="2">
    <location>
        <begin position="163"/>
        <end position="183"/>
    </location>
</feature>
<accession>A0A8H4P9I6</accession>